<evidence type="ECO:0000313" key="2">
    <source>
        <dbReference type="Proteomes" id="UP000805649"/>
    </source>
</evidence>
<dbReference type="EMBL" id="VUJX02000002">
    <property type="protein sequence ID" value="KAL0940513.1"/>
    <property type="molecule type" value="Genomic_DNA"/>
</dbReference>
<dbReference type="Proteomes" id="UP000805649">
    <property type="component" value="Unassembled WGS sequence"/>
</dbReference>
<proteinExistence type="predicted"/>
<reference evidence="1 2" key="1">
    <citation type="journal article" date="2020" name="Phytopathology">
        <title>Genome Sequence Resources of Colletotrichum truncatum, C. plurivorum, C. musicola, and C. sojae: Four Species Pathogenic to Soybean (Glycine max).</title>
        <authorList>
            <person name="Rogerio F."/>
            <person name="Boufleur T.R."/>
            <person name="Ciampi-Guillardi M."/>
            <person name="Sukno S.A."/>
            <person name="Thon M.R."/>
            <person name="Massola Junior N.S."/>
            <person name="Baroncelli R."/>
        </authorList>
    </citation>
    <scope>NUCLEOTIDE SEQUENCE [LARGE SCALE GENOMIC DNA]</scope>
    <source>
        <strain evidence="1 2">CMES1059</strain>
    </source>
</reference>
<name>A0ACC3Z8R8_COLTU</name>
<gene>
    <name evidence="1" type="ORF">CTRU02_203276</name>
</gene>
<protein>
    <submittedName>
        <fullName evidence="1">Terpene synthase metal binding domain protein</fullName>
    </submittedName>
</protein>
<sequence length="340" mass="39311">MAANGDYVRIPDCFSSIMSVDPVMNVNWRKLKVEANDWIKEIYHLTDAQAKKHSKANFAFMNAIWVPYADEEAFRMMLDWHNWVFAFDDQFDEGHLKDDPVKAQKELDATYAILEDKNPPVQPGDNPIRHVFQTTWDRFKRNWILELQTRYKASMKGYFEGLIGQVKVQHSQKALSLTVDEYMDFRRATIACEPCYALVEYAHGISISQEQIDHESVQTCMRTASDLVILVNDILSYRKDLEQGVDHNLISLLKAQGHTTQEAVDKIGDMVDECYKTWYGALVRMPVWGEKVDKEVLRYLDGCRNVALGNLHWSYESGRYLGTEGARVRETRIMPLPSMP</sequence>
<organism evidence="1 2">
    <name type="scientific">Colletotrichum truncatum</name>
    <name type="common">Anthracnose fungus</name>
    <name type="synonym">Colletotrichum capsici</name>
    <dbReference type="NCBI Taxonomy" id="5467"/>
    <lineage>
        <taxon>Eukaryota</taxon>
        <taxon>Fungi</taxon>
        <taxon>Dikarya</taxon>
        <taxon>Ascomycota</taxon>
        <taxon>Pezizomycotina</taxon>
        <taxon>Sordariomycetes</taxon>
        <taxon>Hypocreomycetidae</taxon>
        <taxon>Glomerellales</taxon>
        <taxon>Glomerellaceae</taxon>
        <taxon>Colletotrichum</taxon>
        <taxon>Colletotrichum truncatum species complex</taxon>
    </lineage>
</organism>
<evidence type="ECO:0000313" key="1">
    <source>
        <dbReference type="EMBL" id="KAL0940513.1"/>
    </source>
</evidence>
<accession>A0ACC3Z8R8</accession>
<keyword evidence="2" id="KW-1185">Reference proteome</keyword>
<comment type="caution">
    <text evidence="1">The sequence shown here is derived from an EMBL/GenBank/DDBJ whole genome shotgun (WGS) entry which is preliminary data.</text>
</comment>